<dbReference type="Gramene" id="KXG21548">
    <property type="protein sequence ID" value="KXG21548"/>
    <property type="gene ID" value="SORBI_3009G079700"/>
</dbReference>
<evidence type="ECO:0000313" key="1">
    <source>
        <dbReference type="EMBL" id="KXG21548.1"/>
    </source>
</evidence>
<dbReference type="InParanoid" id="A0A1B6P762"/>
<sequence>MAAPNPYPTLRAMPTMQVLMTPMGYGSSAGGYYGSGGGYGGSGGGYGSGGAYAGYPSTYGSTPPPPQSAYDAPPVTVYGAPPVTVTTGYGTGAVGADGKKNKMGMGLAVGAAAGVLGWLALSGGSSYLEDKFEERLSKRVEENLEREYSYGAALTERATTWATMAIWSLARGAVELGDADSKGIGATISWRIGAQRRATKGRGGHNCRSPRRSVALMGVRQSW</sequence>
<protein>
    <submittedName>
        <fullName evidence="1">Uncharacterized protein</fullName>
    </submittedName>
</protein>
<dbReference type="AlphaFoldDB" id="A0A1B6P762"/>
<reference evidence="2" key="2">
    <citation type="journal article" date="2018" name="Plant J.">
        <title>The Sorghum bicolor reference genome: improved assembly, gene annotations, a transcriptome atlas, and signatures of genome organization.</title>
        <authorList>
            <person name="McCormick R.F."/>
            <person name="Truong S.K."/>
            <person name="Sreedasyam A."/>
            <person name="Jenkins J."/>
            <person name="Shu S."/>
            <person name="Sims D."/>
            <person name="Kennedy M."/>
            <person name="Amirebrahimi M."/>
            <person name="Weers B.D."/>
            <person name="McKinley B."/>
            <person name="Mattison A."/>
            <person name="Morishige D.T."/>
            <person name="Grimwood J."/>
            <person name="Schmutz J."/>
            <person name="Mullet J.E."/>
        </authorList>
    </citation>
    <scope>NUCLEOTIDE SEQUENCE [LARGE SCALE GENOMIC DNA]</scope>
    <source>
        <strain evidence="2">cv. BTx623</strain>
    </source>
</reference>
<organism evidence="1 2">
    <name type="scientific">Sorghum bicolor</name>
    <name type="common">Sorghum</name>
    <name type="synonym">Sorghum vulgare</name>
    <dbReference type="NCBI Taxonomy" id="4558"/>
    <lineage>
        <taxon>Eukaryota</taxon>
        <taxon>Viridiplantae</taxon>
        <taxon>Streptophyta</taxon>
        <taxon>Embryophyta</taxon>
        <taxon>Tracheophyta</taxon>
        <taxon>Spermatophyta</taxon>
        <taxon>Magnoliopsida</taxon>
        <taxon>Liliopsida</taxon>
        <taxon>Poales</taxon>
        <taxon>Poaceae</taxon>
        <taxon>PACMAD clade</taxon>
        <taxon>Panicoideae</taxon>
        <taxon>Andropogonodae</taxon>
        <taxon>Andropogoneae</taxon>
        <taxon>Sorghinae</taxon>
        <taxon>Sorghum</taxon>
    </lineage>
</organism>
<proteinExistence type="predicted"/>
<accession>A0A1B6P762</accession>
<reference evidence="1 2" key="1">
    <citation type="journal article" date="2009" name="Nature">
        <title>The Sorghum bicolor genome and the diversification of grasses.</title>
        <authorList>
            <person name="Paterson A.H."/>
            <person name="Bowers J.E."/>
            <person name="Bruggmann R."/>
            <person name="Dubchak I."/>
            <person name="Grimwood J."/>
            <person name="Gundlach H."/>
            <person name="Haberer G."/>
            <person name="Hellsten U."/>
            <person name="Mitros T."/>
            <person name="Poliakov A."/>
            <person name="Schmutz J."/>
            <person name="Spannagl M."/>
            <person name="Tang H."/>
            <person name="Wang X."/>
            <person name="Wicker T."/>
            <person name="Bharti A.K."/>
            <person name="Chapman J."/>
            <person name="Feltus F.A."/>
            <person name="Gowik U."/>
            <person name="Grigoriev I.V."/>
            <person name="Lyons E."/>
            <person name="Maher C.A."/>
            <person name="Martis M."/>
            <person name="Narechania A."/>
            <person name="Otillar R.P."/>
            <person name="Penning B.W."/>
            <person name="Salamov A.A."/>
            <person name="Wang Y."/>
            <person name="Zhang L."/>
            <person name="Carpita N.C."/>
            <person name="Freeling M."/>
            <person name="Gingle A.R."/>
            <person name="Hash C.T."/>
            <person name="Keller B."/>
            <person name="Klein P."/>
            <person name="Kresovich S."/>
            <person name="McCann M.C."/>
            <person name="Ming R."/>
            <person name="Peterson D.G."/>
            <person name="Mehboob-ur-Rahman"/>
            <person name="Ware D."/>
            <person name="Westhoff P."/>
            <person name="Mayer K.F."/>
            <person name="Messing J."/>
            <person name="Rokhsar D.S."/>
        </authorList>
    </citation>
    <scope>NUCLEOTIDE SEQUENCE [LARGE SCALE GENOMIC DNA]</scope>
    <source>
        <strain evidence="2">cv. BTx623</strain>
    </source>
</reference>
<name>A0A1B6P762_SORBI</name>
<keyword evidence="2" id="KW-1185">Reference proteome</keyword>
<evidence type="ECO:0000313" key="2">
    <source>
        <dbReference type="Proteomes" id="UP000000768"/>
    </source>
</evidence>
<dbReference type="STRING" id="4558.A0A1B6P762"/>
<dbReference type="Proteomes" id="UP000000768">
    <property type="component" value="Chromosome 9"/>
</dbReference>
<dbReference type="EMBL" id="CM000768">
    <property type="protein sequence ID" value="KXG21548.1"/>
    <property type="molecule type" value="Genomic_DNA"/>
</dbReference>
<gene>
    <name evidence="1" type="ORF">SORBI_3009G079700</name>
</gene>